<dbReference type="GO" id="GO:0003899">
    <property type="term" value="F:DNA-directed RNA polymerase activity"/>
    <property type="evidence" value="ECO:0007669"/>
    <property type="project" value="InterPro"/>
</dbReference>
<dbReference type="GO" id="GO:0006386">
    <property type="term" value="P:termination of RNA polymerase III transcription"/>
    <property type="evidence" value="ECO:0007669"/>
    <property type="project" value="UniProtKB-ARBA"/>
</dbReference>
<evidence type="ECO:0000313" key="13">
    <source>
        <dbReference type="EMBL" id="KAK0668505.1"/>
    </source>
</evidence>
<feature type="binding site" evidence="9">
    <location>
        <position position="27"/>
    </location>
    <ligand>
        <name>Zn(2+)</name>
        <dbReference type="ChEBI" id="CHEBI:29105"/>
        <label>1</label>
    </ligand>
</feature>
<dbReference type="CDD" id="cd10509">
    <property type="entry name" value="Zn-ribbon_RPC11"/>
    <property type="match status" value="1"/>
</dbReference>
<dbReference type="SMART" id="SM00440">
    <property type="entry name" value="ZnF_C2C2"/>
    <property type="match status" value="1"/>
</dbReference>
<evidence type="ECO:0000256" key="10">
    <source>
        <dbReference type="PIRSR" id="PIRSR005586-2"/>
    </source>
</evidence>
<keyword evidence="14" id="KW-1185">Reference proteome</keyword>
<evidence type="ECO:0000256" key="8">
    <source>
        <dbReference type="PIRNR" id="PIRNR005586"/>
    </source>
</evidence>
<evidence type="ECO:0000256" key="7">
    <source>
        <dbReference type="ARBA" id="ARBA00023242"/>
    </source>
</evidence>
<evidence type="ECO:0000256" key="6">
    <source>
        <dbReference type="ARBA" id="ARBA00023163"/>
    </source>
</evidence>
<evidence type="ECO:0000256" key="3">
    <source>
        <dbReference type="ARBA" id="ARBA00022723"/>
    </source>
</evidence>
<dbReference type="SUPFAM" id="SSF57783">
    <property type="entry name" value="Zinc beta-ribbon"/>
    <property type="match status" value="1"/>
</dbReference>
<evidence type="ECO:0000256" key="11">
    <source>
        <dbReference type="RuleBase" id="RU003474"/>
    </source>
</evidence>
<reference evidence="13" key="1">
    <citation type="submission" date="2023-06" db="EMBL/GenBank/DDBJ databases">
        <title>Genome-scale phylogeny and comparative genomics of the fungal order Sordariales.</title>
        <authorList>
            <consortium name="Lawrence Berkeley National Laboratory"/>
            <person name="Hensen N."/>
            <person name="Bonometti L."/>
            <person name="Westerberg I."/>
            <person name="Brannstrom I.O."/>
            <person name="Guillou S."/>
            <person name="Cros-Aarteil S."/>
            <person name="Calhoun S."/>
            <person name="Haridas S."/>
            <person name="Kuo A."/>
            <person name="Mondo S."/>
            <person name="Pangilinan J."/>
            <person name="Riley R."/>
            <person name="Labutti K."/>
            <person name="Andreopoulos B."/>
            <person name="Lipzen A."/>
            <person name="Chen C."/>
            <person name="Yanf M."/>
            <person name="Daum C."/>
            <person name="Ng V."/>
            <person name="Clum A."/>
            <person name="Steindorff A."/>
            <person name="Ohm R."/>
            <person name="Martin F."/>
            <person name="Silar P."/>
            <person name="Natvig D."/>
            <person name="Lalanne C."/>
            <person name="Gautier V."/>
            <person name="Ament-Velasquez S.L."/>
            <person name="Kruys A."/>
            <person name="Hutchinson M.I."/>
            <person name="Powell A.J."/>
            <person name="Barry K."/>
            <person name="Miller A.N."/>
            <person name="Grigoriev I.V."/>
            <person name="Debuchy R."/>
            <person name="Gladieux P."/>
            <person name="Thoren M.H."/>
            <person name="Johannesson H."/>
        </authorList>
    </citation>
    <scope>NUCLEOTIDE SEQUENCE</scope>
    <source>
        <strain evidence="13">CBS 307.81</strain>
    </source>
</reference>
<feature type="zinc finger region" description="C4-type" evidence="10">
    <location>
        <begin position="6"/>
        <end position="30"/>
    </location>
</feature>
<dbReference type="InterPro" id="IPR034014">
    <property type="entry name" value="Zn_ribbon_RPC11_C"/>
</dbReference>
<dbReference type="InterPro" id="IPR001529">
    <property type="entry name" value="Zn_ribbon_RPB9"/>
</dbReference>
<dbReference type="AlphaFoldDB" id="A0AA39ZDI3"/>
<sequence length="111" mass="12688">MPILFCPYCANMLILSRMDTGGNRVECRTCPYQHAIEKPYYSRKVFPKVEKEDLFGGPDAWANAQKQKVQCSSADCQGGEAAFFQVQIRSADEPMTTFYRCLTCGKNWREN</sequence>
<dbReference type="InterPro" id="IPR012164">
    <property type="entry name" value="Rpa12/Rpb9/Rpc10/TFS"/>
</dbReference>
<feature type="domain" description="TFIIS-type" evidence="12">
    <location>
        <begin position="67"/>
        <end position="109"/>
    </location>
</feature>
<evidence type="ECO:0000256" key="9">
    <source>
        <dbReference type="PIRSR" id="PIRSR005586-1"/>
    </source>
</evidence>
<protein>
    <recommendedName>
        <fullName evidence="8">DNA-directed RNA polymerase subunit</fullName>
    </recommendedName>
</protein>
<feature type="binding site" evidence="9">
    <location>
        <position position="101"/>
    </location>
    <ligand>
        <name>Zn(2+)</name>
        <dbReference type="ChEBI" id="CHEBI:29105"/>
        <label>2</label>
    </ligand>
</feature>
<dbReference type="PANTHER" id="PTHR11239">
    <property type="entry name" value="DNA-DIRECTED RNA POLYMERASE"/>
    <property type="match status" value="1"/>
</dbReference>
<evidence type="ECO:0000256" key="4">
    <source>
        <dbReference type="ARBA" id="ARBA00022771"/>
    </source>
</evidence>
<keyword evidence="7 8" id="KW-0539">Nucleus</keyword>
<feature type="binding site" evidence="9">
    <location>
        <position position="30"/>
    </location>
    <ligand>
        <name>Zn(2+)</name>
        <dbReference type="ChEBI" id="CHEBI:29105"/>
        <label>1</label>
    </ligand>
</feature>
<dbReference type="Gene3D" id="2.20.25.10">
    <property type="match status" value="1"/>
</dbReference>
<dbReference type="SMART" id="SM00661">
    <property type="entry name" value="RPOL9"/>
    <property type="match status" value="1"/>
</dbReference>
<dbReference type="Pfam" id="PF01096">
    <property type="entry name" value="Zn_ribbon_TFIIS"/>
    <property type="match status" value="1"/>
</dbReference>
<comment type="function">
    <text evidence="8">DNA-dependent RNA polymerase catalyzes the transcription of DNA into RNA using the four ribonucleoside triphosphates as substrates.</text>
</comment>
<feature type="binding site" evidence="9">
    <location>
        <position position="71"/>
    </location>
    <ligand>
        <name>Zn(2+)</name>
        <dbReference type="ChEBI" id="CHEBI:29105"/>
        <label>2</label>
    </ligand>
</feature>
<dbReference type="PROSITE" id="PS51133">
    <property type="entry name" value="ZF_TFIIS_2"/>
    <property type="match status" value="1"/>
</dbReference>
<keyword evidence="4 10" id="KW-0863">Zinc-finger</keyword>
<evidence type="ECO:0000256" key="1">
    <source>
        <dbReference type="ARBA" id="ARBA00004123"/>
    </source>
</evidence>
<evidence type="ECO:0000256" key="5">
    <source>
        <dbReference type="ARBA" id="ARBA00022833"/>
    </source>
</evidence>
<gene>
    <name evidence="13" type="ORF">QBC41DRAFT_321684</name>
</gene>
<dbReference type="Proteomes" id="UP001174997">
    <property type="component" value="Unassembled WGS sequence"/>
</dbReference>
<name>A0AA39ZDI3_9PEZI</name>
<keyword evidence="5 9" id="KW-0862">Zinc</keyword>
<dbReference type="GO" id="GO:0005666">
    <property type="term" value="C:RNA polymerase III complex"/>
    <property type="evidence" value="ECO:0007669"/>
    <property type="project" value="TreeGrafter"/>
</dbReference>
<accession>A0AA39ZDI3</accession>
<dbReference type="GO" id="GO:0003676">
    <property type="term" value="F:nucleic acid binding"/>
    <property type="evidence" value="ECO:0007669"/>
    <property type="project" value="InterPro"/>
</dbReference>
<comment type="subcellular location">
    <subcellularLocation>
        <location evidence="1 8">Nucleus</location>
    </subcellularLocation>
</comment>
<evidence type="ECO:0000256" key="2">
    <source>
        <dbReference type="ARBA" id="ARBA00022478"/>
    </source>
</evidence>
<dbReference type="Pfam" id="PF02150">
    <property type="entry name" value="Zn_ribbon_RPB9"/>
    <property type="match status" value="1"/>
</dbReference>
<dbReference type="FunFam" id="2.20.25.10:FF:000005">
    <property type="entry name" value="DNA-directed RNA polymerase subunit"/>
    <property type="match status" value="1"/>
</dbReference>
<feature type="binding site" evidence="9">
    <location>
        <position position="104"/>
    </location>
    <ligand>
        <name>Zn(2+)</name>
        <dbReference type="ChEBI" id="CHEBI:29105"/>
        <label>2</label>
    </ligand>
</feature>
<feature type="binding site" evidence="9">
    <location>
        <position position="6"/>
    </location>
    <ligand>
        <name>Zn(2+)</name>
        <dbReference type="ChEBI" id="CHEBI:29105"/>
        <label>1</label>
    </ligand>
</feature>
<dbReference type="PANTHER" id="PTHR11239:SF12">
    <property type="entry name" value="DNA-DIRECTED RNA POLYMERASE III SUBUNIT RPC10"/>
    <property type="match status" value="1"/>
</dbReference>
<evidence type="ECO:0000259" key="12">
    <source>
        <dbReference type="PROSITE" id="PS51133"/>
    </source>
</evidence>
<keyword evidence="2 8" id="KW-0240">DNA-directed RNA polymerase</keyword>
<keyword evidence="3 9" id="KW-0479">Metal-binding</keyword>
<dbReference type="EMBL" id="JAULSY010000055">
    <property type="protein sequence ID" value="KAK0668505.1"/>
    <property type="molecule type" value="Genomic_DNA"/>
</dbReference>
<dbReference type="PIRSF" id="PIRSF005586">
    <property type="entry name" value="RNApol_RpoM"/>
    <property type="match status" value="1"/>
</dbReference>
<evidence type="ECO:0000313" key="14">
    <source>
        <dbReference type="Proteomes" id="UP001174997"/>
    </source>
</evidence>
<proteinExistence type="inferred from homology"/>
<keyword evidence="6 8" id="KW-0804">Transcription</keyword>
<feature type="binding site" evidence="9">
    <location>
        <position position="9"/>
    </location>
    <ligand>
        <name>Zn(2+)</name>
        <dbReference type="ChEBI" id="CHEBI:29105"/>
        <label>1</label>
    </ligand>
</feature>
<dbReference type="InterPro" id="IPR001222">
    <property type="entry name" value="Znf_TFIIS"/>
</dbReference>
<comment type="similarity">
    <text evidence="8 11">Belongs to the archaeal rpoM/eukaryotic RPA12/RPB9/RPC11 RNA polymerase family.</text>
</comment>
<comment type="caution">
    <text evidence="13">The sequence shown here is derived from an EMBL/GenBank/DDBJ whole genome shotgun (WGS) entry which is preliminary data.</text>
</comment>
<dbReference type="GO" id="GO:0008270">
    <property type="term" value="F:zinc ion binding"/>
    <property type="evidence" value="ECO:0007669"/>
    <property type="project" value="UniProtKB-KW"/>
</dbReference>
<feature type="binding site" evidence="9">
    <location>
        <position position="76"/>
    </location>
    <ligand>
        <name>Zn(2+)</name>
        <dbReference type="ChEBI" id="CHEBI:29105"/>
        <label>2</label>
    </ligand>
</feature>
<organism evidence="13 14">
    <name type="scientific">Cercophora samala</name>
    <dbReference type="NCBI Taxonomy" id="330535"/>
    <lineage>
        <taxon>Eukaryota</taxon>
        <taxon>Fungi</taxon>
        <taxon>Dikarya</taxon>
        <taxon>Ascomycota</taxon>
        <taxon>Pezizomycotina</taxon>
        <taxon>Sordariomycetes</taxon>
        <taxon>Sordariomycetidae</taxon>
        <taxon>Sordariales</taxon>
        <taxon>Lasiosphaeriaceae</taxon>
        <taxon>Cercophora</taxon>
    </lineage>
</organism>